<sequence>MLFNVRALIFGFVALELELYYALVFSKTKLTSCELRQFRI</sequence>
<evidence type="ECO:0000313" key="1">
    <source>
        <dbReference type="EMBL" id="SQD78135.1"/>
    </source>
</evidence>
<protein>
    <submittedName>
        <fullName evidence="1">Uncharacterized protein</fullName>
    </submittedName>
</protein>
<reference evidence="2" key="1">
    <citation type="submission" date="2018-05" db="EMBL/GenBank/DDBJ databases">
        <authorList>
            <person name="Cea G.-C."/>
            <person name="William W."/>
        </authorList>
    </citation>
    <scope>NUCLEOTIDE SEQUENCE [LARGE SCALE GENOMIC DNA]</scope>
    <source>
        <strain evidence="2">DB21MT 5</strain>
    </source>
</reference>
<organism evidence="1 2">
    <name type="scientific">Moritella yayanosii</name>
    <dbReference type="NCBI Taxonomy" id="69539"/>
    <lineage>
        <taxon>Bacteria</taxon>
        <taxon>Pseudomonadati</taxon>
        <taxon>Pseudomonadota</taxon>
        <taxon>Gammaproteobacteria</taxon>
        <taxon>Alteromonadales</taxon>
        <taxon>Moritellaceae</taxon>
        <taxon>Moritella</taxon>
    </lineage>
</organism>
<dbReference type="EMBL" id="LS483250">
    <property type="protein sequence ID" value="SQD78135.1"/>
    <property type="molecule type" value="Genomic_DNA"/>
</dbReference>
<accession>A0A330LVQ5</accession>
<proteinExistence type="predicted"/>
<keyword evidence="2" id="KW-1185">Reference proteome</keyword>
<name>A0A330LVQ5_9GAMM</name>
<gene>
    <name evidence="1" type="ORF">MORIYA_1657</name>
</gene>
<dbReference type="Proteomes" id="UP000250163">
    <property type="component" value="Chromosome MORIYA"/>
</dbReference>
<dbReference type="AlphaFoldDB" id="A0A330LVQ5"/>
<dbReference type="KEGG" id="mya:MORIYA_1657"/>
<evidence type="ECO:0000313" key="2">
    <source>
        <dbReference type="Proteomes" id="UP000250163"/>
    </source>
</evidence>